<accession>A0A5C6MDI4</accession>
<keyword evidence="2" id="KW-1185">Reference proteome</keyword>
<dbReference type="EMBL" id="SRHE01000039">
    <property type="protein sequence ID" value="TWW12142.1"/>
    <property type="molecule type" value="Genomic_DNA"/>
</dbReference>
<comment type="caution">
    <text evidence="1">The sequence shown here is derived from an EMBL/GenBank/DDBJ whole genome shotgun (WGS) entry which is preliminary data.</text>
</comment>
<reference evidence="1 2" key="2">
    <citation type="submission" date="2019-08" db="EMBL/GenBank/DDBJ databases">
        <authorList>
            <person name="Henke P."/>
        </authorList>
    </citation>
    <scope>NUCLEOTIDE SEQUENCE [LARGE SCALE GENOMIC DNA]</scope>
    <source>
        <strain evidence="1">Phe10_nw2017</strain>
    </source>
</reference>
<organism evidence="1 2">
    <name type="scientific">Planctomyces bekefii</name>
    <dbReference type="NCBI Taxonomy" id="1653850"/>
    <lineage>
        <taxon>Bacteria</taxon>
        <taxon>Pseudomonadati</taxon>
        <taxon>Planctomycetota</taxon>
        <taxon>Planctomycetia</taxon>
        <taxon>Planctomycetales</taxon>
        <taxon>Planctomycetaceae</taxon>
        <taxon>Planctomyces</taxon>
    </lineage>
</organism>
<reference evidence="1 2" key="1">
    <citation type="submission" date="2019-08" db="EMBL/GenBank/DDBJ databases">
        <title>100 year-old enigma solved: identification of Planctomyces bekefii, the type genus and species of the phylum Planctomycetes.</title>
        <authorList>
            <person name="Svetlana D.N."/>
            <person name="Overmann J."/>
        </authorList>
    </citation>
    <scope>NUCLEOTIDE SEQUENCE [LARGE SCALE GENOMIC DNA]</scope>
    <source>
        <strain evidence="1">Phe10_nw2017</strain>
    </source>
</reference>
<evidence type="ECO:0000313" key="2">
    <source>
        <dbReference type="Proteomes" id="UP000321083"/>
    </source>
</evidence>
<dbReference type="AlphaFoldDB" id="A0A5C6MDI4"/>
<sequence>MGQQVARLLENLDVVEDPETGRTYLDNSIVLWGSELGVWGDPFPENRHSSMDMPLLLAGDGGGAITPGNLLDFRSMGTRKLTPACDENCTSPYYLPWLGRPYNELLISIMLAFGLGPVDWEASAEPGFGDYGDNFRNQYTLGNKRSPLPLLMSQS</sequence>
<proteinExistence type="predicted"/>
<evidence type="ECO:0000313" key="1">
    <source>
        <dbReference type="EMBL" id="TWW12142.1"/>
    </source>
</evidence>
<protein>
    <submittedName>
        <fullName evidence="1">Uncharacterized protein</fullName>
    </submittedName>
</protein>
<dbReference type="Proteomes" id="UP000321083">
    <property type="component" value="Unassembled WGS sequence"/>
</dbReference>
<name>A0A5C6MDI4_9PLAN</name>
<gene>
    <name evidence="1" type="ORF">E3A20_03560</name>
</gene>